<dbReference type="GO" id="GO:0016020">
    <property type="term" value="C:membrane"/>
    <property type="evidence" value="ECO:0007669"/>
    <property type="project" value="UniProtKB-SubCell"/>
</dbReference>
<reference evidence="6" key="1">
    <citation type="journal article" date="2020" name="mSystems">
        <title>Genome- and Community-Level Interaction Insights into Carbon Utilization and Element Cycling Functions of Hydrothermarchaeota in Hydrothermal Sediment.</title>
        <authorList>
            <person name="Zhou Z."/>
            <person name="Liu Y."/>
            <person name="Xu W."/>
            <person name="Pan J."/>
            <person name="Luo Z.H."/>
            <person name="Li M."/>
        </authorList>
    </citation>
    <scope>NUCLEOTIDE SEQUENCE [LARGE SCALE GENOMIC DNA]</scope>
    <source>
        <strain evidence="6">HyVt-76</strain>
    </source>
</reference>
<comment type="subcellular location">
    <subcellularLocation>
        <location evidence="1">Membrane</location>
        <topology evidence="1">Multi-pass membrane protein</topology>
    </subcellularLocation>
</comment>
<dbReference type="EMBL" id="DRTD01000425">
    <property type="protein sequence ID" value="HHE55272.1"/>
    <property type="molecule type" value="Genomic_DNA"/>
</dbReference>
<dbReference type="Proteomes" id="UP000886111">
    <property type="component" value="Unassembled WGS sequence"/>
</dbReference>
<keyword evidence="3 5" id="KW-1133">Transmembrane helix</keyword>
<accession>A0A7V5LJ09</accession>
<keyword evidence="4 5" id="KW-0472">Membrane</keyword>
<evidence type="ECO:0000256" key="5">
    <source>
        <dbReference type="SAM" id="Phobius"/>
    </source>
</evidence>
<evidence type="ECO:0000256" key="2">
    <source>
        <dbReference type="ARBA" id="ARBA00022692"/>
    </source>
</evidence>
<dbReference type="InterPro" id="IPR001694">
    <property type="entry name" value="NADH_UbQ_OxRdtase_su1/FPO"/>
</dbReference>
<sequence>MGPLLKFAVDLVPALEQLPFWLEITIVDLVAALVFFGVAAVFALFAVWLERKVSAHMQDRLGPMEVGGWHGWAQTIADALK</sequence>
<organism evidence="6">
    <name type="scientific">Caldithrix abyssi</name>
    <dbReference type="NCBI Taxonomy" id="187145"/>
    <lineage>
        <taxon>Bacteria</taxon>
        <taxon>Pseudomonadati</taxon>
        <taxon>Calditrichota</taxon>
        <taxon>Calditrichia</taxon>
        <taxon>Calditrichales</taxon>
        <taxon>Calditrichaceae</taxon>
        <taxon>Caldithrix</taxon>
    </lineage>
</organism>
<keyword evidence="2 5" id="KW-0812">Transmembrane</keyword>
<feature type="non-terminal residue" evidence="6">
    <location>
        <position position="81"/>
    </location>
</feature>
<evidence type="ECO:0000256" key="1">
    <source>
        <dbReference type="ARBA" id="ARBA00004141"/>
    </source>
</evidence>
<comment type="caution">
    <text evidence="6">The sequence shown here is derived from an EMBL/GenBank/DDBJ whole genome shotgun (WGS) entry which is preliminary data.</text>
</comment>
<gene>
    <name evidence="6" type="ORF">ENL21_05775</name>
</gene>
<evidence type="ECO:0000256" key="3">
    <source>
        <dbReference type="ARBA" id="ARBA00022989"/>
    </source>
</evidence>
<evidence type="ECO:0000256" key="4">
    <source>
        <dbReference type="ARBA" id="ARBA00023136"/>
    </source>
</evidence>
<name>A0A7V5LJ09_CALAY</name>
<feature type="transmembrane region" description="Helical" evidence="5">
    <location>
        <begin position="20"/>
        <end position="49"/>
    </location>
</feature>
<evidence type="ECO:0000313" key="6">
    <source>
        <dbReference type="EMBL" id="HHE55272.1"/>
    </source>
</evidence>
<dbReference type="AlphaFoldDB" id="A0A7V5LJ09"/>
<protein>
    <submittedName>
        <fullName evidence="6">NADH-quinone oxidoreductase subunit H</fullName>
    </submittedName>
</protein>
<proteinExistence type="predicted"/>
<dbReference type="Pfam" id="PF00146">
    <property type="entry name" value="NADHdh"/>
    <property type="match status" value="1"/>
</dbReference>